<protein>
    <recommendedName>
        <fullName evidence="1">NUMOD4 domain-containing protein</fullName>
    </recommendedName>
</protein>
<dbReference type="InterPro" id="IPR010902">
    <property type="entry name" value="NUMOD4"/>
</dbReference>
<proteinExistence type="predicted"/>
<organism evidence="2 3">
    <name type="scientific">Streptomyces calvus</name>
    <dbReference type="NCBI Taxonomy" id="67282"/>
    <lineage>
        <taxon>Bacteria</taxon>
        <taxon>Bacillati</taxon>
        <taxon>Actinomycetota</taxon>
        <taxon>Actinomycetes</taxon>
        <taxon>Kitasatosporales</taxon>
        <taxon>Streptomycetaceae</taxon>
        <taxon>Streptomyces</taxon>
    </lineage>
</organism>
<feature type="domain" description="NUMOD4" evidence="1">
    <location>
        <begin position="16"/>
        <end position="62"/>
    </location>
</feature>
<evidence type="ECO:0000259" key="1">
    <source>
        <dbReference type="Pfam" id="PF07463"/>
    </source>
</evidence>
<dbReference type="Proteomes" id="UP000316215">
    <property type="component" value="Chromosome"/>
</dbReference>
<dbReference type="GO" id="GO:0016788">
    <property type="term" value="F:hydrolase activity, acting on ester bonds"/>
    <property type="evidence" value="ECO:0007669"/>
    <property type="project" value="InterPro"/>
</dbReference>
<keyword evidence="3" id="KW-1185">Reference proteome</keyword>
<dbReference type="Pfam" id="PF07463">
    <property type="entry name" value="NUMOD4"/>
    <property type="match status" value="1"/>
</dbReference>
<accession>A0A514JN90</accession>
<dbReference type="KEGG" id="sast:CD934_08920"/>
<evidence type="ECO:0000313" key="3">
    <source>
        <dbReference type="Proteomes" id="UP000316215"/>
    </source>
</evidence>
<gene>
    <name evidence="2" type="ORF">CD934_08920</name>
</gene>
<dbReference type="Gene3D" id="3.90.75.20">
    <property type="match status" value="1"/>
</dbReference>
<dbReference type="SUPFAM" id="SSF54060">
    <property type="entry name" value="His-Me finger endonucleases"/>
    <property type="match status" value="1"/>
</dbReference>
<evidence type="ECO:0000313" key="2">
    <source>
        <dbReference type="EMBL" id="QDI68793.1"/>
    </source>
</evidence>
<dbReference type="AlphaFoldDB" id="A0A514JN90"/>
<reference evidence="2 3" key="1">
    <citation type="submission" date="2017-07" db="EMBL/GenBank/DDBJ databases">
        <title>The Complete Genome of Streptomyces asterosporus-ZSY.</title>
        <authorList>
            <person name="Zhang S."/>
        </authorList>
    </citation>
    <scope>NUCLEOTIDE SEQUENCE [LARGE SCALE GENOMIC DNA]</scope>
    <source>
        <strain evidence="2 3">DSM 41452</strain>
    </source>
</reference>
<sequence length="89" mass="10115">MRIGGGDRMSQPVITEEWRKIPGFKPIYEVSNFGEVRSWGHLAQGRTLNVRLHSVTGLPEVRVARKGQRGCRAEYVHKLVALAFPEEEK</sequence>
<name>A0A514JN90_9ACTN</name>
<dbReference type="InterPro" id="IPR044925">
    <property type="entry name" value="His-Me_finger_sf"/>
</dbReference>
<dbReference type="EMBL" id="CP022310">
    <property type="protein sequence ID" value="QDI68793.1"/>
    <property type="molecule type" value="Genomic_DNA"/>
</dbReference>